<evidence type="ECO:0000313" key="12">
    <source>
        <dbReference type="Proteomes" id="UP000826234"/>
    </source>
</evidence>
<keyword evidence="3" id="KW-0479">Metal-binding</keyword>
<keyword evidence="2" id="KW-0800">Toxin</keyword>
<accession>A0ABQ7TLS7</accession>
<dbReference type="PROSITE" id="PS50089">
    <property type="entry name" value="ZF_RING_2"/>
    <property type="match status" value="1"/>
</dbReference>
<dbReference type="PANTHER" id="PTHR24103">
    <property type="entry name" value="E3 UBIQUITIN-PROTEIN LIGASE TRIM"/>
    <property type="match status" value="1"/>
</dbReference>
<dbReference type="SMART" id="SM00449">
    <property type="entry name" value="SPRY"/>
    <property type="match status" value="1"/>
</dbReference>
<dbReference type="SMART" id="SM00336">
    <property type="entry name" value="BBOX"/>
    <property type="match status" value="1"/>
</dbReference>
<dbReference type="Pfam" id="PF00643">
    <property type="entry name" value="zf-B_box"/>
    <property type="match status" value="1"/>
</dbReference>
<evidence type="ECO:0000259" key="8">
    <source>
        <dbReference type="PROSITE" id="PS50089"/>
    </source>
</evidence>
<feature type="domain" description="RING-type" evidence="8">
    <location>
        <begin position="16"/>
        <end position="57"/>
    </location>
</feature>
<gene>
    <name evidence="11" type="ORF">JD844_013422</name>
</gene>
<dbReference type="InterPro" id="IPR000315">
    <property type="entry name" value="Znf_B-box"/>
</dbReference>
<dbReference type="InterPro" id="IPR050143">
    <property type="entry name" value="TRIM/RBCC"/>
</dbReference>
<dbReference type="PROSITE" id="PS00518">
    <property type="entry name" value="ZF_RING_1"/>
    <property type="match status" value="1"/>
</dbReference>
<keyword evidence="5" id="KW-0862">Zinc</keyword>
<dbReference type="SUPFAM" id="SSF49899">
    <property type="entry name" value="Concanavalin A-like lectins/glucanases"/>
    <property type="match status" value="1"/>
</dbReference>
<dbReference type="Gene3D" id="2.60.120.920">
    <property type="match status" value="1"/>
</dbReference>
<dbReference type="SUPFAM" id="SSF57845">
    <property type="entry name" value="B-box zinc-binding domain"/>
    <property type="match status" value="1"/>
</dbReference>
<evidence type="ECO:0000313" key="11">
    <source>
        <dbReference type="EMBL" id="KAH0630412.1"/>
    </source>
</evidence>
<dbReference type="InterPro" id="IPR001841">
    <property type="entry name" value="Znf_RING"/>
</dbReference>
<dbReference type="InterPro" id="IPR001870">
    <property type="entry name" value="B30.2/SPRY"/>
</dbReference>
<evidence type="ECO:0000256" key="5">
    <source>
        <dbReference type="ARBA" id="ARBA00022833"/>
    </source>
</evidence>
<feature type="domain" description="B30.2/SPRY" evidence="10">
    <location>
        <begin position="169"/>
        <end position="359"/>
    </location>
</feature>
<evidence type="ECO:0000256" key="2">
    <source>
        <dbReference type="ARBA" id="ARBA00022699"/>
    </source>
</evidence>
<comment type="function">
    <text evidence="6">Neurotoxin that produces dose-dependent hypolocomotion and hyperalgesia in mice. May directly act on the central nervous system, as it is 6500-fold more potent when administered intracerebroventricularly than intraperitoneal.</text>
</comment>
<evidence type="ECO:0000256" key="6">
    <source>
        <dbReference type="ARBA" id="ARBA00034460"/>
    </source>
</evidence>
<dbReference type="Gene3D" id="3.30.40.10">
    <property type="entry name" value="Zinc/RING finger domain, C3HC4 (zinc finger)"/>
    <property type="match status" value="1"/>
</dbReference>
<feature type="domain" description="B box-type" evidence="9">
    <location>
        <begin position="103"/>
        <end position="144"/>
    </location>
</feature>
<dbReference type="InterPro" id="IPR003877">
    <property type="entry name" value="SPRY_dom"/>
</dbReference>
<dbReference type="Proteomes" id="UP000826234">
    <property type="component" value="Unassembled WGS sequence"/>
</dbReference>
<dbReference type="InterPro" id="IPR003879">
    <property type="entry name" value="Butyrophylin_SPRY"/>
</dbReference>
<name>A0ABQ7TLS7_PHRPL</name>
<dbReference type="PROSITE" id="PS50188">
    <property type="entry name" value="B302_SPRY"/>
    <property type="match status" value="1"/>
</dbReference>
<evidence type="ECO:0000259" key="9">
    <source>
        <dbReference type="PROSITE" id="PS50119"/>
    </source>
</evidence>
<evidence type="ECO:0000256" key="4">
    <source>
        <dbReference type="ARBA" id="ARBA00022771"/>
    </source>
</evidence>
<dbReference type="CDD" id="cd19762">
    <property type="entry name" value="Bbox2_TRIM7-like"/>
    <property type="match status" value="1"/>
</dbReference>
<proteinExistence type="inferred from homology"/>
<evidence type="ECO:0000256" key="3">
    <source>
        <dbReference type="ARBA" id="ARBA00022723"/>
    </source>
</evidence>
<dbReference type="InterPro" id="IPR043136">
    <property type="entry name" value="B30.2/SPRY_sf"/>
</dbReference>
<keyword evidence="4 7" id="KW-0863">Zinc-finger</keyword>
<dbReference type="Pfam" id="PF00622">
    <property type="entry name" value="SPRY"/>
    <property type="match status" value="1"/>
</dbReference>
<dbReference type="PRINTS" id="PR01407">
    <property type="entry name" value="BUTYPHLNCDUF"/>
</dbReference>
<dbReference type="InterPro" id="IPR013083">
    <property type="entry name" value="Znf_RING/FYVE/PHD"/>
</dbReference>
<organism evidence="11 12">
    <name type="scientific">Phrynosoma platyrhinos</name>
    <name type="common">Desert horned lizard</name>
    <dbReference type="NCBI Taxonomy" id="52577"/>
    <lineage>
        <taxon>Eukaryota</taxon>
        <taxon>Metazoa</taxon>
        <taxon>Chordata</taxon>
        <taxon>Craniata</taxon>
        <taxon>Vertebrata</taxon>
        <taxon>Euteleostomi</taxon>
        <taxon>Lepidosauria</taxon>
        <taxon>Squamata</taxon>
        <taxon>Bifurcata</taxon>
        <taxon>Unidentata</taxon>
        <taxon>Episquamata</taxon>
        <taxon>Toxicofera</taxon>
        <taxon>Iguania</taxon>
        <taxon>Phrynosomatidae</taxon>
        <taxon>Phrynosomatinae</taxon>
        <taxon>Phrynosoma</taxon>
    </lineage>
</organism>
<dbReference type="InterPro" id="IPR017907">
    <property type="entry name" value="Znf_RING_CS"/>
</dbReference>
<protein>
    <submittedName>
        <fullName evidence="11">Uncharacterized protein</fullName>
    </submittedName>
</protein>
<dbReference type="PROSITE" id="PS50119">
    <property type="entry name" value="ZF_BBOX"/>
    <property type="match status" value="1"/>
</dbReference>
<evidence type="ECO:0000256" key="7">
    <source>
        <dbReference type="PROSITE-ProRule" id="PRU00024"/>
    </source>
</evidence>
<sequence length="359" mass="41218">MAALNPARALQEELFCPICLDYFTEPVILNCEHNFCRACISTYWENLDDSFPCPQCRKRCHKGKLRPNAQLGKVAEKAKELAARDLLKTPTPTPKTHKPESAPRKEMCKQHLEALKLFCKDDKALICVVCDKSKEHRFHMVIPVEEAVEEYKGQFQHHLATLKNERDSREILAVNQGKRLKMLVGRAEVEHQQTARVFQELRKTLQDRESYILQGLSKVTNDLKQMQQVNESRIQQGAPLLRRGRHHWSVDVRGRCGWALGVAQESVDRKKPVVLQPECGIWAVELGPYQLFPAAPASKEEMEIPTRKVLVSLDYEGGQLTFSDSKDPEPLFTFRTSFTEKLYPFFWLWSPEASITLCS</sequence>
<comment type="similarity">
    <text evidence="1">Belongs to the ohanin/vespryn family.</text>
</comment>
<dbReference type="InterPro" id="IPR013320">
    <property type="entry name" value="ConA-like_dom_sf"/>
</dbReference>
<dbReference type="SMART" id="SM00184">
    <property type="entry name" value="RING"/>
    <property type="match status" value="1"/>
</dbReference>
<dbReference type="CDD" id="cd16594">
    <property type="entry name" value="RING-HC_TRIM7-like_C-IV"/>
    <property type="match status" value="1"/>
</dbReference>
<dbReference type="EMBL" id="JAIPUX010000439">
    <property type="protein sequence ID" value="KAH0630412.1"/>
    <property type="molecule type" value="Genomic_DNA"/>
</dbReference>
<dbReference type="Gene3D" id="3.30.160.60">
    <property type="entry name" value="Classic Zinc Finger"/>
    <property type="match status" value="1"/>
</dbReference>
<reference evidence="11 12" key="1">
    <citation type="journal article" date="2022" name="Gigascience">
        <title>A chromosome-level genome assembly and annotation of the desert horned lizard, Phrynosoma platyrhinos, provides insight into chromosomal rearrangements among reptiles.</title>
        <authorList>
            <person name="Koochekian N."/>
            <person name="Ascanio A."/>
            <person name="Farleigh K."/>
            <person name="Card D.C."/>
            <person name="Schield D.R."/>
            <person name="Castoe T.A."/>
            <person name="Jezkova T."/>
        </authorList>
    </citation>
    <scope>NUCLEOTIDE SEQUENCE [LARGE SCALE GENOMIC DNA]</scope>
    <source>
        <strain evidence="11">NK-2021</strain>
    </source>
</reference>
<keyword evidence="12" id="KW-1185">Reference proteome</keyword>
<comment type="caution">
    <text evidence="11">The sequence shown here is derived from an EMBL/GenBank/DDBJ whole genome shotgun (WGS) entry which is preliminary data.</text>
</comment>
<dbReference type="SUPFAM" id="SSF57850">
    <property type="entry name" value="RING/U-box"/>
    <property type="match status" value="1"/>
</dbReference>
<evidence type="ECO:0000259" key="10">
    <source>
        <dbReference type="PROSITE" id="PS50188"/>
    </source>
</evidence>
<keyword evidence="2" id="KW-0528">Neurotoxin</keyword>
<dbReference type="Pfam" id="PF15227">
    <property type="entry name" value="zf-C3HC4_4"/>
    <property type="match status" value="1"/>
</dbReference>
<evidence type="ECO:0000256" key="1">
    <source>
        <dbReference type="ARBA" id="ARBA00009651"/>
    </source>
</evidence>